<gene>
    <name evidence="2" type="ORF">KU306_14135</name>
</gene>
<evidence type="ECO:0000313" key="3">
    <source>
        <dbReference type="Proteomes" id="UP001058330"/>
    </source>
</evidence>
<feature type="transmembrane region" description="Helical" evidence="1">
    <location>
        <begin position="15"/>
        <end position="38"/>
    </location>
</feature>
<feature type="transmembrane region" description="Helical" evidence="1">
    <location>
        <begin position="163"/>
        <end position="187"/>
    </location>
</feature>
<dbReference type="InterPro" id="IPR025098">
    <property type="entry name" value="DUF4013"/>
</dbReference>
<dbReference type="Proteomes" id="UP001058330">
    <property type="component" value="Chromosome"/>
</dbReference>
<protein>
    <submittedName>
        <fullName evidence="2">DUF4013 domain-containing protein</fullName>
    </submittedName>
</protein>
<dbReference type="Pfam" id="PF13197">
    <property type="entry name" value="DUF4013"/>
    <property type="match status" value="1"/>
</dbReference>
<keyword evidence="1" id="KW-0812">Transmembrane</keyword>
<dbReference type="GeneID" id="74530068"/>
<keyword evidence="3" id="KW-1185">Reference proteome</keyword>
<keyword evidence="1" id="KW-0472">Membrane</keyword>
<feature type="transmembrane region" description="Helical" evidence="1">
    <location>
        <begin position="72"/>
        <end position="100"/>
    </location>
</feature>
<evidence type="ECO:0000313" key="2">
    <source>
        <dbReference type="EMBL" id="UVE50032.1"/>
    </source>
</evidence>
<name>A0ABY5RCH5_HALLR</name>
<dbReference type="EMBL" id="CP078063">
    <property type="protein sequence ID" value="UVE50032.1"/>
    <property type="molecule type" value="Genomic_DNA"/>
</dbReference>
<keyword evidence="1" id="KW-1133">Transmembrane helix</keyword>
<sequence>MLSDALRFLKRSDDWFATTIIGAILSLLSVLILPGILLQGYYVRTMQAATRGDVSAPSFTDWGGMFVDGLKLFVVTFVWSLLAIVPSVAFFAIVGVGSAVVSEAASAPGAAPSTAGSLGLGIIGLVGMLLVTGLSLLVSYLVPAAGANFAINGSLRAGFDVRTILKGALTSEYAIAWVLAIVVAVVLGTVGSVLAIILVGLLILFYAQVTTYYLWARGFADGVGMQSNW</sequence>
<dbReference type="RefSeq" id="WP_258302330.1">
    <property type="nucleotide sequence ID" value="NZ_CP078063.1"/>
</dbReference>
<proteinExistence type="predicted"/>
<evidence type="ECO:0000256" key="1">
    <source>
        <dbReference type="SAM" id="Phobius"/>
    </source>
</evidence>
<organism evidence="2 3">
    <name type="scientific">Haloferax larsenii</name>
    <dbReference type="NCBI Taxonomy" id="302484"/>
    <lineage>
        <taxon>Archaea</taxon>
        <taxon>Methanobacteriati</taxon>
        <taxon>Methanobacteriota</taxon>
        <taxon>Stenosarchaea group</taxon>
        <taxon>Halobacteria</taxon>
        <taxon>Halobacteriales</taxon>
        <taxon>Haloferacaceae</taxon>
        <taxon>Haloferax</taxon>
    </lineage>
</organism>
<accession>A0ABY5RCH5</accession>
<feature type="transmembrane region" description="Helical" evidence="1">
    <location>
        <begin position="120"/>
        <end position="142"/>
    </location>
</feature>
<reference evidence="2" key="1">
    <citation type="submission" date="2021-07" db="EMBL/GenBank/DDBJ databases">
        <title>Studies on halocins as antimicrobial molecules from haloarchaea.</title>
        <authorList>
            <person name="Kumar S."/>
            <person name="Khare S.K."/>
        </authorList>
    </citation>
    <scope>NUCLEOTIDE SEQUENCE</scope>
    <source>
        <strain evidence="2">NCIM 5678</strain>
    </source>
</reference>